<dbReference type="EMBL" id="QOVK01000024">
    <property type="protein sequence ID" value="RXG13854.1"/>
    <property type="molecule type" value="Genomic_DNA"/>
</dbReference>
<keyword evidence="3 6" id="KW-0812">Transmembrane</keyword>
<dbReference type="GO" id="GO:0016020">
    <property type="term" value="C:membrane"/>
    <property type="evidence" value="ECO:0007669"/>
    <property type="project" value="UniProtKB-SubCell"/>
</dbReference>
<keyword evidence="4 6" id="KW-1133">Transmembrane helix</keyword>
<feature type="transmembrane region" description="Helical" evidence="6">
    <location>
        <begin position="26"/>
        <end position="46"/>
    </location>
</feature>
<keyword evidence="8" id="KW-1185">Reference proteome</keyword>
<feature type="transmembrane region" description="Helical" evidence="6">
    <location>
        <begin position="98"/>
        <end position="116"/>
    </location>
</feature>
<keyword evidence="7" id="KW-0808">Transferase</keyword>
<feature type="transmembrane region" description="Helical" evidence="6">
    <location>
        <begin position="210"/>
        <end position="230"/>
    </location>
</feature>
<dbReference type="InterPro" id="IPR050475">
    <property type="entry name" value="Prenyltransferase_related"/>
</dbReference>
<evidence type="ECO:0000256" key="6">
    <source>
        <dbReference type="SAM" id="Phobius"/>
    </source>
</evidence>
<protein>
    <submittedName>
        <fullName evidence="7">4-hydroxybenzoate polyprenyltransferase</fullName>
    </submittedName>
</protein>
<keyword evidence="2" id="KW-1003">Cell membrane</keyword>
<dbReference type="InterPro" id="IPR044878">
    <property type="entry name" value="UbiA_sf"/>
</dbReference>
<feature type="transmembrane region" description="Helical" evidence="6">
    <location>
        <begin position="270"/>
        <end position="289"/>
    </location>
</feature>
<feature type="transmembrane region" description="Helical" evidence="6">
    <location>
        <begin position="122"/>
        <end position="144"/>
    </location>
</feature>
<accession>A0A4Q0NUI3</accession>
<dbReference type="PANTHER" id="PTHR42723:SF1">
    <property type="entry name" value="CHLOROPHYLL SYNTHASE, CHLOROPLASTIC"/>
    <property type="match status" value="1"/>
</dbReference>
<dbReference type="GO" id="GO:0016765">
    <property type="term" value="F:transferase activity, transferring alkyl or aryl (other than methyl) groups"/>
    <property type="evidence" value="ECO:0007669"/>
    <property type="project" value="InterPro"/>
</dbReference>
<dbReference type="AlphaFoldDB" id="A0A4Q0NUI3"/>
<evidence type="ECO:0000256" key="2">
    <source>
        <dbReference type="ARBA" id="ARBA00022475"/>
    </source>
</evidence>
<proteinExistence type="predicted"/>
<evidence type="ECO:0000256" key="5">
    <source>
        <dbReference type="ARBA" id="ARBA00023136"/>
    </source>
</evidence>
<reference evidence="7 8" key="1">
    <citation type="submission" date="2018-07" db="EMBL/GenBank/DDBJ databases">
        <title>Leeuwenhoekiella genomics.</title>
        <authorList>
            <person name="Tahon G."/>
            <person name="Willems A."/>
        </authorList>
    </citation>
    <scope>NUCLEOTIDE SEQUENCE [LARGE SCALE GENOMIC DNA]</scope>
    <source>
        <strain evidence="7 8">LMG 29608</strain>
    </source>
</reference>
<evidence type="ECO:0000256" key="1">
    <source>
        <dbReference type="ARBA" id="ARBA00004141"/>
    </source>
</evidence>
<evidence type="ECO:0000313" key="7">
    <source>
        <dbReference type="EMBL" id="RXG13854.1"/>
    </source>
</evidence>
<comment type="caution">
    <text evidence="7">The sequence shown here is derived from an EMBL/GenBank/DDBJ whole genome shotgun (WGS) entry which is preliminary data.</text>
</comment>
<dbReference type="Gene3D" id="1.20.120.1780">
    <property type="entry name" value="UbiA prenyltransferase"/>
    <property type="match status" value="1"/>
</dbReference>
<sequence>MLIASTQILIHYGFLKALKLPTALSHFNFALLLIATILIAAAGYVINDINDVVSDRINKSTKTYIPSPFSEGSAFNIYLVLNIAGVGLGFLMCYSMNLINFATIFVLISALLYVYANFLKRVILIGNLVVSIAVASSIFIVIIFDMLPVLNQFKQDLITPMSILRDYGIFALMLNFLREIIKDIEDANGDYADGIQSLPIVLGLERTAKLSGYIAVVYIFTILGYIYIYLQANVWTSIYLVAAVVVPLVFFCIKARYAEKKTHYAFLSKVLKIIMLLGILSLGILTLTLKF</sequence>
<gene>
    <name evidence="7" type="ORF">DSM02_3615</name>
</gene>
<dbReference type="PANTHER" id="PTHR42723">
    <property type="entry name" value="CHLOROPHYLL SYNTHASE"/>
    <property type="match status" value="1"/>
</dbReference>
<keyword evidence="5 6" id="KW-0472">Membrane</keyword>
<organism evidence="7 8">
    <name type="scientific">Leeuwenhoekiella polynyae</name>
    <dbReference type="NCBI Taxonomy" id="1550906"/>
    <lineage>
        <taxon>Bacteria</taxon>
        <taxon>Pseudomonadati</taxon>
        <taxon>Bacteroidota</taxon>
        <taxon>Flavobacteriia</taxon>
        <taxon>Flavobacteriales</taxon>
        <taxon>Flavobacteriaceae</taxon>
        <taxon>Leeuwenhoekiella</taxon>
    </lineage>
</organism>
<evidence type="ECO:0000256" key="4">
    <source>
        <dbReference type="ARBA" id="ARBA00022989"/>
    </source>
</evidence>
<feature type="transmembrane region" description="Helical" evidence="6">
    <location>
        <begin position="236"/>
        <end position="258"/>
    </location>
</feature>
<dbReference type="Proteomes" id="UP000289859">
    <property type="component" value="Unassembled WGS sequence"/>
</dbReference>
<dbReference type="Gene3D" id="1.10.357.140">
    <property type="entry name" value="UbiA prenyltransferase"/>
    <property type="match status" value="1"/>
</dbReference>
<dbReference type="Pfam" id="PF01040">
    <property type="entry name" value="UbiA"/>
    <property type="match status" value="1"/>
</dbReference>
<comment type="subcellular location">
    <subcellularLocation>
        <location evidence="1">Membrane</location>
        <topology evidence="1">Multi-pass membrane protein</topology>
    </subcellularLocation>
</comment>
<name>A0A4Q0NUI3_9FLAO</name>
<feature type="transmembrane region" description="Helical" evidence="6">
    <location>
        <begin position="73"/>
        <end position="91"/>
    </location>
</feature>
<evidence type="ECO:0000313" key="8">
    <source>
        <dbReference type="Proteomes" id="UP000289859"/>
    </source>
</evidence>
<dbReference type="InterPro" id="IPR000537">
    <property type="entry name" value="UbiA_prenyltransferase"/>
</dbReference>
<evidence type="ECO:0000256" key="3">
    <source>
        <dbReference type="ARBA" id="ARBA00022692"/>
    </source>
</evidence>